<protein>
    <submittedName>
        <fullName evidence="2">DUF2919 family protein</fullName>
    </submittedName>
</protein>
<gene>
    <name evidence="2" type="ORF">RS130_17595</name>
</gene>
<evidence type="ECO:0000313" key="2">
    <source>
        <dbReference type="EMBL" id="MDU0355473.1"/>
    </source>
</evidence>
<feature type="transmembrane region" description="Helical" evidence="1">
    <location>
        <begin position="24"/>
        <end position="42"/>
    </location>
</feature>
<evidence type="ECO:0000256" key="1">
    <source>
        <dbReference type="SAM" id="Phobius"/>
    </source>
</evidence>
<comment type="caution">
    <text evidence="2">The sequence shown here is derived from an EMBL/GenBank/DDBJ whole genome shotgun (WGS) entry which is preliminary data.</text>
</comment>
<dbReference type="Pfam" id="PF11143">
    <property type="entry name" value="DUF2919"/>
    <property type="match status" value="1"/>
</dbReference>
<sequence>MLLISSLADLGAHVFFAHLQHWQFSWIIAFTLLIDIFCLYYLSRDKHISFMLQDWRKAENHLAPVT</sequence>
<organism evidence="2 3">
    <name type="scientific">Paraglaciecola aquimarina</name>
    <dbReference type="NCBI Taxonomy" id="1235557"/>
    <lineage>
        <taxon>Bacteria</taxon>
        <taxon>Pseudomonadati</taxon>
        <taxon>Pseudomonadota</taxon>
        <taxon>Gammaproteobacteria</taxon>
        <taxon>Alteromonadales</taxon>
        <taxon>Alteromonadaceae</taxon>
        <taxon>Paraglaciecola</taxon>
    </lineage>
</organism>
<proteinExistence type="predicted"/>
<dbReference type="Proteomes" id="UP001247805">
    <property type="component" value="Unassembled WGS sequence"/>
</dbReference>
<accession>A0ABU3SZP1</accession>
<reference evidence="2 3" key="1">
    <citation type="submission" date="2023-10" db="EMBL/GenBank/DDBJ databases">
        <title>Glaciecola aquimarina strain GGW-M5 nov., isolated from a coastal seawater.</title>
        <authorList>
            <person name="Bayburt H."/>
            <person name="Kim J.M."/>
            <person name="Choi B.J."/>
            <person name="Jeon C.O."/>
        </authorList>
    </citation>
    <scope>NUCLEOTIDE SEQUENCE [LARGE SCALE GENOMIC DNA]</scope>
    <source>
        <strain evidence="2 3">KCTC 32108</strain>
    </source>
</reference>
<keyword evidence="1" id="KW-0472">Membrane</keyword>
<dbReference type="EMBL" id="JAWDIO010000002">
    <property type="protein sequence ID" value="MDU0355473.1"/>
    <property type="molecule type" value="Genomic_DNA"/>
</dbReference>
<keyword evidence="3" id="KW-1185">Reference proteome</keyword>
<evidence type="ECO:0000313" key="3">
    <source>
        <dbReference type="Proteomes" id="UP001247805"/>
    </source>
</evidence>
<keyword evidence="1" id="KW-0812">Transmembrane</keyword>
<name>A0ABU3SZP1_9ALTE</name>
<dbReference type="InterPro" id="IPR021318">
    <property type="entry name" value="DUF2919"/>
</dbReference>
<dbReference type="RefSeq" id="WP_316027010.1">
    <property type="nucleotide sequence ID" value="NZ_JAWDIO010000002.1"/>
</dbReference>
<keyword evidence="1" id="KW-1133">Transmembrane helix</keyword>